<dbReference type="GeneID" id="85465793"/>
<protein>
    <submittedName>
        <fullName evidence="2">Uncharacterized protein</fullName>
    </submittedName>
</protein>
<evidence type="ECO:0000256" key="1">
    <source>
        <dbReference type="SAM" id="Phobius"/>
    </source>
</evidence>
<dbReference type="RefSeq" id="XP_060431427.1">
    <property type="nucleotide sequence ID" value="XM_060581267.1"/>
</dbReference>
<gene>
    <name evidence="2" type="ORF">BDP55DRAFT_85056</name>
</gene>
<evidence type="ECO:0000313" key="3">
    <source>
        <dbReference type="Proteomes" id="UP001224890"/>
    </source>
</evidence>
<sequence length="100" mass="11860">MGFGIEAFRGVLQKQSKRASIRRAIGYFKNRGLGSLGWFCLKRTRSMACLFLWFFLFHFFVSTSYTFDRTQKCDEAFYFFHFMPLFFPFLFSLCHGIASK</sequence>
<feature type="transmembrane region" description="Helical" evidence="1">
    <location>
        <begin position="48"/>
        <end position="67"/>
    </location>
</feature>
<dbReference type="AlphaFoldDB" id="A0AAJ0EZS1"/>
<proteinExistence type="predicted"/>
<organism evidence="2 3">
    <name type="scientific">Colletotrichum godetiae</name>
    <dbReference type="NCBI Taxonomy" id="1209918"/>
    <lineage>
        <taxon>Eukaryota</taxon>
        <taxon>Fungi</taxon>
        <taxon>Dikarya</taxon>
        <taxon>Ascomycota</taxon>
        <taxon>Pezizomycotina</taxon>
        <taxon>Sordariomycetes</taxon>
        <taxon>Hypocreomycetidae</taxon>
        <taxon>Glomerellales</taxon>
        <taxon>Glomerellaceae</taxon>
        <taxon>Colletotrichum</taxon>
        <taxon>Colletotrichum acutatum species complex</taxon>
    </lineage>
</organism>
<evidence type="ECO:0000313" key="2">
    <source>
        <dbReference type="EMBL" id="KAK1687732.1"/>
    </source>
</evidence>
<feature type="transmembrane region" description="Helical" evidence="1">
    <location>
        <begin position="79"/>
        <end position="98"/>
    </location>
</feature>
<keyword evidence="1" id="KW-1133">Transmembrane helix</keyword>
<keyword evidence="1" id="KW-0472">Membrane</keyword>
<accession>A0AAJ0EZS1</accession>
<dbReference type="Proteomes" id="UP001224890">
    <property type="component" value="Unassembled WGS sequence"/>
</dbReference>
<name>A0AAJ0EZS1_9PEZI</name>
<reference evidence="2" key="1">
    <citation type="submission" date="2021-06" db="EMBL/GenBank/DDBJ databases">
        <title>Comparative genomics, transcriptomics and evolutionary studies reveal genomic signatures of adaptation to plant cell wall in hemibiotrophic fungi.</title>
        <authorList>
            <consortium name="DOE Joint Genome Institute"/>
            <person name="Baroncelli R."/>
            <person name="Diaz J.F."/>
            <person name="Benocci T."/>
            <person name="Peng M."/>
            <person name="Battaglia E."/>
            <person name="Haridas S."/>
            <person name="Andreopoulos W."/>
            <person name="Labutti K."/>
            <person name="Pangilinan J."/>
            <person name="Floch G.L."/>
            <person name="Makela M.R."/>
            <person name="Henrissat B."/>
            <person name="Grigoriev I.V."/>
            <person name="Crouch J.A."/>
            <person name="De Vries R.P."/>
            <person name="Sukno S.A."/>
            <person name="Thon M.R."/>
        </authorList>
    </citation>
    <scope>NUCLEOTIDE SEQUENCE</scope>
    <source>
        <strain evidence="2">CBS 193.32</strain>
    </source>
</reference>
<dbReference type="EMBL" id="JAHMHR010000014">
    <property type="protein sequence ID" value="KAK1687732.1"/>
    <property type="molecule type" value="Genomic_DNA"/>
</dbReference>
<keyword evidence="3" id="KW-1185">Reference proteome</keyword>
<comment type="caution">
    <text evidence="2">The sequence shown here is derived from an EMBL/GenBank/DDBJ whole genome shotgun (WGS) entry which is preliminary data.</text>
</comment>
<keyword evidence="1" id="KW-0812">Transmembrane</keyword>